<organism evidence="6 7">
    <name type="scientific">Oryzias melastigma</name>
    <name type="common">Marine medaka</name>
    <dbReference type="NCBI Taxonomy" id="30732"/>
    <lineage>
        <taxon>Eukaryota</taxon>
        <taxon>Metazoa</taxon>
        <taxon>Chordata</taxon>
        <taxon>Craniata</taxon>
        <taxon>Vertebrata</taxon>
        <taxon>Euteleostomi</taxon>
        <taxon>Actinopterygii</taxon>
        <taxon>Neopterygii</taxon>
        <taxon>Teleostei</taxon>
        <taxon>Neoteleostei</taxon>
        <taxon>Acanthomorphata</taxon>
        <taxon>Ovalentaria</taxon>
        <taxon>Atherinomorphae</taxon>
        <taxon>Beloniformes</taxon>
        <taxon>Adrianichthyidae</taxon>
        <taxon>Oryziinae</taxon>
        <taxon>Oryzias</taxon>
    </lineage>
</organism>
<dbReference type="PROSITE" id="PS51034">
    <property type="entry name" value="ZP_2"/>
    <property type="match status" value="1"/>
</dbReference>
<dbReference type="InterPro" id="IPR003886">
    <property type="entry name" value="NIDO_dom"/>
</dbReference>
<dbReference type="PROSITE" id="PS51233">
    <property type="entry name" value="VWFD"/>
    <property type="match status" value="3"/>
</dbReference>
<comment type="subcellular location">
    <subcellularLocation>
        <location evidence="1">Membrane</location>
    </subcellularLocation>
</comment>
<dbReference type="Pfam" id="PF06119">
    <property type="entry name" value="NIDO"/>
    <property type="match status" value="1"/>
</dbReference>
<feature type="domain" description="VWFD" evidence="5">
    <location>
        <begin position="30"/>
        <end position="219"/>
    </location>
</feature>
<sequence>MNYGSIASTSRSVQAGYDTINSFHHFTIPGSFSSSATGVNSTFTLGSNVNVTGRWAFQVDSGVRGCQFNEQCQNELPYFRVEGKNEHLGSTRVSWTGLVKVFVYNETIELVKRTTGKAKVNGNFVATPFSLNQDRVQVYQSGMSMIVSTDFGLMVAYDRTYYLRISLPYTYQNATCGLCGNFNNQPGDDLRTREGEIVSSDVVFANSWRASGDDDPGCEAQCEGLECAGCNAAQTALYSNDEHCGILQNSSGPFAACHQTLSPQNFVDSCVYDQCVGGGYQPFLCQAIGVYAGYDTINSFHHFTLPGSFSSSATGVNSTFTLGSNVNVTGRWAFQVDSGVRGCQFNGEPVQLGDSFWSDSTCAQKCTCTRAGLQCSNQPCSFSQVCMPDSFQFSCQTVQRRTCTVSGDPHYYTFDDTVFHFQGTCTYVLSEQCQNELPYFRVEGKNEHLGSTRVSWTGLVKVFVYNETIELVKRTTGKAKVNGNFVATPFSLNQDRVQVYQSGMSMIVSTDFGLMVAYDRTYYLRISLPYTYQNATCGLCGNFNNQPGDDLRTREGEIVSSDVVFANSWRASGDDDPGCEAQCEGLECAGCNAAQTALYSNDEHCGILQNSSGPFAACHQTLSPQNFVDSCVYDQCVGGGYQPFLCQAIGVYSNGTHFIYENTIQSETAPSETLISRQKKIKLCFSCAYPLSQAQSMDVGINPVERCPNPEDGTVELIQSGVSTVAQFSFRMFTFKNFSSIFVHCNVHLCLLNSSDCTPQCDSDHRRFKRDLSHYDHQPLSLGPVDMKKYDRRIKPSSAPGQLTSVLTVIKTTAQAVLISGGQNSFVLMNYGIIASTSRKVQAGYDTINSEHHYTLPGSFSSAATGSNSNFRLSSNVNVPGRWAFRTHNGTTGCTFNGEPVQLGDSFWSDSSCAQKCTCTRAGLQCSNQPCSFSQVCMPDSFQFSCQSVQRRTCTVSGDPHYYTFDNKVFHFQGTCTYVLSEQCQNELPYFRVEAKNEHLGSTRVSWTGLVKVFVYNETIELVKRTTGKAKVNGSFVATPFSLNQDRVQVYQSGMSMIVSTDFGLMVAYDRTYYLRISLPYTYQNATCGLCGNFNDNPGDDLRTREGEVVSSDVVFANSWQSNGTHFIYENSVQGDVDPHNSIITHEKSFHLLFSCAYPVAQALSMDVAINSLESIVNKRLPSGEGHYSLRMIPYEDPNFQSPLNRNRNLEMEINQRLYIEVLTEGVDERQISTILDSCWATPFNDANYPVRWDLINHECPNQADGTVELVQNGISTAARFSFKMFTFTNYSSIYLHCQVHLCLLRHSNCTAHCYPGHHTRVARDVSHHDTAAITIGPLHTAPGERRMKSSCPDLPAPLVILIVSLIFAKTLI</sequence>
<dbReference type="SMART" id="SM00216">
    <property type="entry name" value="VWD"/>
    <property type="match status" value="3"/>
</dbReference>
<dbReference type="GO" id="GO:0007160">
    <property type="term" value="P:cell-matrix adhesion"/>
    <property type="evidence" value="ECO:0007669"/>
    <property type="project" value="InterPro"/>
</dbReference>
<dbReference type="Pfam" id="PF08742">
    <property type="entry name" value="C8"/>
    <property type="match status" value="2"/>
</dbReference>
<feature type="domain" description="VWFD" evidence="5">
    <location>
        <begin position="401"/>
        <end position="580"/>
    </location>
</feature>
<dbReference type="Pfam" id="PF00100">
    <property type="entry name" value="Zona_pellucida"/>
    <property type="match status" value="2"/>
</dbReference>
<keyword evidence="2" id="KW-0472">Membrane</keyword>
<dbReference type="InterPro" id="IPR014853">
    <property type="entry name" value="VWF/SSPO/ZAN-like_Cys-rich_dom"/>
</dbReference>
<evidence type="ECO:0000313" key="6">
    <source>
        <dbReference type="EMBL" id="KAF6732039.1"/>
    </source>
</evidence>
<dbReference type="InterPro" id="IPR001507">
    <property type="entry name" value="ZP_dom"/>
</dbReference>
<dbReference type="InterPro" id="IPR001846">
    <property type="entry name" value="VWF_type-D"/>
</dbReference>
<protein>
    <submittedName>
        <fullName evidence="6">IgGFc-binding protein</fullName>
    </submittedName>
</protein>
<proteinExistence type="predicted"/>
<dbReference type="SMART" id="SM00832">
    <property type="entry name" value="C8"/>
    <property type="match status" value="2"/>
</dbReference>
<dbReference type="Proteomes" id="UP000646548">
    <property type="component" value="Unassembled WGS sequence"/>
</dbReference>
<reference evidence="6" key="1">
    <citation type="journal article" name="BMC Genomics">
        <title>Long-read sequencing and de novo genome assembly of marine medaka (Oryzias melastigma).</title>
        <authorList>
            <person name="Liang P."/>
            <person name="Saqib H.S.A."/>
            <person name="Ni X."/>
            <person name="Shen Y."/>
        </authorList>
    </citation>
    <scope>NUCLEOTIDE SEQUENCE</scope>
    <source>
        <strain evidence="6">Bigg-433</strain>
    </source>
</reference>
<keyword evidence="3" id="KW-1015">Disulfide bond</keyword>
<feature type="domain" description="VWFD" evidence="5">
    <location>
        <begin position="952"/>
        <end position="1131"/>
    </location>
</feature>
<dbReference type="PANTHER" id="PTHR46160">
    <property type="entry name" value="ALPHA-TECTORIN-RELATED"/>
    <property type="match status" value="1"/>
</dbReference>
<evidence type="ECO:0000256" key="3">
    <source>
        <dbReference type="ARBA" id="ARBA00023157"/>
    </source>
</evidence>
<evidence type="ECO:0000259" key="4">
    <source>
        <dbReference type="PROSITE" id="PS51034"/>
    </source>
</evidence>
<feature type="domain" description="ZP" evidence="4">
    <location>
        <begin position="1049"/>
        <end position="1317"/>
    </location>
</feature>
<dbReference type="Gene3D" id="2.60.40.4100">
    <property type="entry name" value="Zona pellucida, ZP-C domain"/>
    <property type="match status" value="2"/>
</dbReference>
<comment type="caution">
    <text evidence="6">The sequence shown here is derived from an EMBL/GenBank/DDBJ whole genome shotgun (WGS) entry which is preliminary data.</text>
</comment>
<dbReference type="InterPro" id="IPR042235">
    <property type="entry name" value="ZP-C_dom"/>
</dbReference>
<evidence type="ECO:0000313" key="7">
    <source>
        <dbReference type="Proteomes" id="UP000646548"/>
    </source>
</evidence>
<dbReference type="GO" id="GO:0016020">
    <property type="term" value="C:membrane"/>
    <property type="evidence" value="ECO:0007669"/>
    <property type="project" value="UniProtKB-SubCell"/>
</dbReference>
<dbReference type="SMART" id="SM00241">
    <property type="entry name" value="ZP"/>
    <property type="match status" value="1"/>
</dbReference>
<evidence type="ECO:0000259" key="5">
    <source>
        <dbReference type="PROSITE" id="PS51233"/>
    </source>
</evidence>
<evidence type="ECO:0000256" key="1">
    <source>
        <dbReference type="ARBA" id="ARBA00004370"/>
    </source>
</evidence>
<name>A0A834CR06_ORYME</name>
<dbReference type="Pfam" id="PF00094">
    <property type="entry name" value="VWD"/>
    <property type="match status" value="3"/>
</dbReference>
<gene>
    <name evidence="6" type="ORF">FQA47_010005</name>
</gene>
<dbReference type="PANTHER" id="PTHR46160:SF9">
    <property type="entry name" value="PROTEIN PRY2-RELATED"/>
    <property type="match status" value="1"/>
</dbReference>
<accession>A0A834CR06</accession>
<evidence type="ECO:0000256" key="2">
    <source>
        <dbReference type="ARBA" id="ARBA00023136"/>
    </source>
</evidence>
<dbReference type="EMBL" id="WKFB01000200">
    <property type="protein sequence ID" value="KAF6732039.1"/>
    <property type="molecule type" value="Genomic_DNA"/>
</dbReference>
<dbReference type="InterPro" id="IPR052749">
    <property type="entry name" value="Alpha-tectorin"/>
</dbReference>
<dbReference type="InterPro" id="IPR055355">
    <property type="entry name" value="ZP-C"/>
</dbReference>